<feature type="region of interest" description="Disordered" evidence="1">
    <location>
        <begin position="66"/>
        <end position="98"/>
    </location>
</feature>
<evidence type="ECO:0000313" key="3">
    <source>
        <dbReference type="Proteomes" id="UP000028524"/>
    </source>
</evidence>
<dbReference type="Proteomes" id="UP000028524">
    <property type="component" value="Unassembled WGS sequence"/>
</dbReference>
<sequence>MEDTLLETRWIGEPRAGAPREVTLLVGDERKNWLETRIPQETIAPLRNEGVFPLDGQSATMDWLSDDSRDKVEATSIHENTAPSMDEKIRSPKALHLD</sequence>
<gene>
    <name evidence="2" type="ORF">S40285_10421</name>
</gene>
<accession>A0A084QEA4</accession>
<dbReference type="EMBL" id="KL660807">
    <property type="protein sequence ID" value="KFA62289.1"/>
    <property type="molecule type" value="Genomic_DNA"/>
</dbReference>
<evidence type="ECO:0000313" key="2">
    <source>
        <dbReference type="EMBL" id="KFA62289.1"/>
    </source>
</evidence>
<dbReference type="AlphaFoldDB" id="A0A084QEA4"/>
<dbReference type="HOGENOM" id="CLU_2335015_0_0_1"/>
<dbReference type="InParanoid" id="A0A084QEA4"/>
<organism evidence="2 3">
    <name type="scientific">Stachybotrys chlorohalonatus (strain IBT 40285)</name>
    <dbReference type="NCBI Taxonomy" id="1283841"/>
    <lineage>
        <taxon>Eukaryota</taxon>
        <taxon>Fungi</taxon>
        <taxon>Dikarya</taxon>
        <taxon>Ascomycota</taxon>
        <taxon>Pezizomycotina</taxon>
        <taxon>Sordariomycetes</taxon>
        <taxon>Hypocreomycetidae</taxon>
        <taxon>Hypocreales</taxon>
        <taxon>Stachybotryaceae</taxon>
        <taxon>Stachybotrys</taxon>
    </lineage>
</organism>
<feature type="compositionally biased region" description="Basic and acidic residues" evidence="1">
    <location>
        <begin position="85"/>
        <end position="98"/>
    </location>
</feature>
<proteinExistence type="predicted"/>
<protein>
    <submittedName>
        <fullName evidence="2">Uncharacterized protein</fullName>
    </submittedName>
</protein>
<name>A0A084QEA4_STAC4</name>
<evidence type="ECO:0000256" key="1">
    <source>
        <dbReference type="SAM" id="MobiDB-lite"/>
    </source>
</evidence>
<reference evidence="2 3" key="1">
    <citation type="journal article" date="2014" name="BMC Genomics">
        <title>Comparative genome sequencing reveals chemotype-specific gene clusters in the toxigenic black mold Stachybotrys.</title>
        <authorList>
            <person name="Semeiks J."/>
            <person name="Borek D."/>
            <person name="Otwinowski Z."/>
            <person name="Grishin N.V."/>
        </authorList>
    </citation>
    <scope>NUCLEOTIDE SEQUENCE [LARGE SCALE GENOMIC DNA]</scope>
    <source>
        <strain evidence="2 3">IBT 40285</strain>
    </source>
</reference>
<keyword evidence="3" id="KW-1185">Reference proteome</keyword>